<accession>A0A9J5XSH3</accession>
<feature type="chain" id="PRO_5039915652" description="SWIM-type domain-containing protein" evidence="5">
    <location>
        <begin position="19"/>
        <end position="243"/>
    </location>
</feature>
<sequence length="243" mass="27682">MIFLWRNGLCTLITVIDGGSLTINVSESYNGVLKKARGLPVTTMVCLTVKALIDRFVERITLANALLEQNKSWPLSVEKRFNENWRKAQAHTGMMNYSTTSAVFEILTFAHNGKGGNVHKIFADAKKCSCGKWVNYHIPCSHAIKFCGLRGIEPKTYVSKYYTTKYYKRTYNATFMPVGDEIYWPPVAFSLVANTEYLRTSTNQCTRRRKNEMDIAPARMSRKCSICKETGHTKARCPRRNPL</sequence>
<evidence type="ECO:0000313" key="7">
    <source>
        <dbReference type="EMBL" id="KAG5591251.1"/>
    </source>
</evidence>
<dbReference type="InterPro" id="IPR007527">
    <property type="entry name" value="Znf_SWIM"/>
</dbReference>
<dbReference type="InterPro" id="IPR036875">
    <property type="entry name" value="Znf_CCHC_sf"/>
</dbReference>
<reference evidence="7 8" key="1">
    <citation type="submission" date="2020-09" db="EMBL/GenBank/DDBJ databases">
        <title>De no assembly of potato wild relative species, Solanum commersonii.</title>
        <authorList>
            <person name="Cho K."/>
        </authorList>
    </citation>
    <scope>NUCLEOTIDE SEQUENCE [LARGE SCALE GENOMIC DNA]</scope>
    <source>
        <strain evidence="7">LZ3.2</strain>
        <tissue evidence="7">Leaf</tissue>
    </source>
</reference>
<evidence type="ECO:0000256" key="4">
    <source>
        <dbReference type="PROSITE-ProRule" id="PRU00325"/>
    </source>
</evidence>
<protein>
    <recommendedName>
        <fullName evidence="6">SWIM-type domain-containing protein</fullName>
    </recommendedName>
</protein>
<dbReference type="GO" id="GO:0003676">
    <property type="term" value="F:nucleic acid binding"/>
    <property type="evidence" value="ECO:0007669"/>
    <property type="project" value="InterPro"/>
</dbReference>
<evidence type="ECO:0000313" key="8">
    <source>
        <dbReference type="Proteomes" id="UP000824120"/>
    </source>
</evidence>
<keyword evidence="1" id="KW-0479">Metal-binding</keyword>
<comment type="caution">
    <text evidence="7">The sequence shown here is derived from an EMBL/GenBank/DDBJ whole genome shotgun (WGS) entry which is preliminary data.</text>
</comment>
<feature type="signal peptide" evidence="5">
    <location>
        <begin position="1"/>
        <end position="18"/>
    </location>
</feature>
<dbReference type="PROSITE" id="PS50966">
    <property type="entry name" value="ZF_SWIM"/>
    <property type="match status" value="1"/>
</dbReference>
<evidence type="ECO:0000256" key="2">
    <source>
        <dbReference type="ARBA" id="ARBA00022771"/>
    </source>
</evidence>
<dbReference type="AlphaFoldDB" id="A0A9J5XSH3"/>
<feature type="domain" description="SWIM-type" evidence="6">
    <location>
        <begin position="119"/>
        <end position="151"/>
    </location>
</feature>
<keyword evidence="2 4" id="KW-0863">Zinc-finger</keyword>
<proteinExistence type="predicted"/>
<keyword evidence="8" id="KW-1185">Reference proteome</keyword>
<evidence type="ECO:0000256" key="3">
    <source>
        <dbReference type="ARBA" id="ARBA00022833"/>
    </source>
</evidence>
<organism evidence="7 8">
    <name type="scientific">Solanum commersonii</name>
    <name type="common">Commerson's wild potato</name>
    <name type="synonym">Commerson's nightshade</name>
    <dbReference type="NCBI Taxonomy" id="4109"/>
    <lineage>
        <taxon>Eukaryota</taxon>
        <taxon>Viridiplantae</taxon>
        <taxon>Streptophyta</taxon>
        <taxon>Embryophyta</taxon>
        <taxon>Tracheophyta</taxon>
        <taxon>Spermatophyta</taxon>
        <taxon>Magnoliopsida</taxon>
        <taxon>eudicotyledons</taxon>
        <taxon>Gunneridae</taxon>
        <taxon>Pentapetalae</taxon>
        <taxon>asterids</taxon>
        <taxon>lamiids</taxon>
        <taxon>Solanales</taxon>
        <taxon>Solanaceae</taxon>
        <taxon>Solanoideae</taxon>
        <taxon>Solaneae</taxon>
        <taxon>Solanum</taxon>
    </lineage>
</organism>
<dbReference type="EMBL" id="JACXVP010000008">
    <property type="protein sequence ID" value="KAG5591251.1"/>
    <property type="molecule type" value="Genomic_DNA"/>
</dbReference>
<dbReference type="Proteomes" id="UP000824120">
    <property type="component" value="Chromosome 8"/>
</dbReference>
<dbReference type="SMART" id="SM00575">
    <property type="entry name" value="ZnF_PMZ"/>
    <property type="match status" value="1"/>
</dbReference>
<dbReference type="GO" id="GO:0008270">
    <property type="term" value="F:zinc ion binding"/>
    <property type="evidence" value="ECO:0007669"/>
    <property type="project" value="UniProtKB-KW"/>
</dbReference>
<name>A0A9J5XSH3_SOLCO</name>
<dbReference type="SUPFAM" id="SSF57756">
    <property type="entry name" value="Retrovirus zinc finger-like domains"/>
    <property type="match status" value="1"/>
</dbReference>
<evidence type="ECO:0000256" key="5">
    <source>
        <dbReference type="SAM" id="SignalP"/>
    </source>
</evidence>
<keyword evidence="3" id="KW-0862">Zinc</keyword>
<evidence type="ECO:0000259" key="6">
    <source>
        <dbReference type="PROSITE" id="PS50966"/>
    </source>
</evidence>
<dbReference type="OrthoDB" id="1294417at2759"/>
<dbReference type="InterPro" id="IPR006564">
    <property type="entry name" value="Znf_PMZ"/>
</dbReference>
<evidence type="ECO:0000256" key="1">
    <source>
        <dbReference type="ARBA" id="ARBA00022723"/>
    </source>
</evidence>
<gene>
    <name evidence="7" type="ORF">H5410_041765</name>
</gene>
<keyword evidence="5" id="KW-0732">Signal</keyword>